<comment type="caution">
    <text evidence="1">The sequence shown here is derived from an EMBL/GenBank/DDBJ whole genome shotgun (WGS) entry which is preliminary data.</text>
</comment>
<reference evidence="1 2" key="1">
    <citation type="journal article" date="2021" name="ISME Commun">
        <title>Automated analysis of genomic sequences facilitates high-throughput and comprehensive description of bacteria.</title>
        <authorList>
            <person name="Hitch T.C.A."/>
        </authorList>
    </citation>
    <scope>NUCLEOTIDE SEQUENCE [LARGE SCALE GENOMIC DNA]</scope>
    <source>
        <strain evidence="1 2">Sanger_31</strain>
    </source>
</reference>
<dbReference type="Proteomes" id="UP001208131">
    <property type="component" value="Unassembled WGS sequence"/>
</dbReference>
<evidence type="ECO:0000313" key="1">
    <source>
        <dbReference type="EMBL" id="MCU6706839.1"/>
    </source>
</evidence>
<dbReference type="RefSeq" id="WP_267301911.1">
    <property type="nucleotide sequence ID" value="NZ_JAOQJZ010000017.1"/>
</dbReference>
<organism evidence="1 2">
    <name type="scientific">Hominimerdicola aceti</name>
    <dbReference type="NCBI Taxonomy" id="2981726"/>
    <lineage>
        <taxon>Bacteria</taxon>
        <taxon>Bacillati</taxon>
        <taxon>Bacillota</taxon>
        <taxon>Clostridia</taxon>
        <taxon>Eubacteriales</taxon>
        <taxon>Oscillospiraceae</taxon>
        <taxon>Hominimerdicola</taxon>
    </lineage>
</organism>
<sequence length="123" mass="13823">MDIIIRNIPENMIDKLDSIAKAEDLSRNALLTKLISDFVKSNDDFVVNILPPIVRALVNQELDRLSEGANSTINNVHIAAQKMINTTEKIENLLTETITNSEENSITNEEILRMLEISDKESS</sequence>
<dbReference type="InterPro" id="IPR010985">
    <property type="entry name" value="Ribbon_hlx_hlx"/>
</dbReference>
<evidence type="ECO:0000313" key="2">
    <source>
        <dbReference type="Proteomes" id="UP001208131"/>
    </source>
</evidence>
<accession>A0AAE3IK01</accession>
<proteinExistence type="predicted"/>
<protein>
    <submittedName>
        <fullName evidence="1">Ribbon-helix-helix domain-containing protein</fullName>
    </submittedName>
</protein>
<dbReference type="GO" id="GO:0006355">
    <property type="term" value="P:regulation of DNA-templated transcription"/>
    <property type="evidence" value="ECO:0007669"/>
    <property type="project" value="InterPro"/>
</dbReference>
<name>A0AAE3IK01_9FIRM</name>
<gene>
    <name evidence="1" type="ORF">OCV57_13040</name>
</gene>
<dbReference type="SUPFAM" id="SSF47598">
    <property type="entry name" value="Ribbon-helix-helix"/>
    <property type="match status" value="1"/>
</dbReference>
<dbReference type="EMBL" id="JAOQJZ010000017">
    <property type="protein sequence ID" value="MCU6706839.1"/>
    <property type="molecule type" value="Genomic_DNA"/>
</dbReference>
<keyword evidence="2" id="KW-1185">Reference proteome</keyword>
<dbReference type="AlphaFoldDB" id="A0AAE3IK01"/>